<dbReference type="Proteomes" id="UP000028701">
    <property type="component" value="Unassembled WGS sequence"/>
</dbReference>
<proteinExistence type="predicted"/>
<accession>A0A081D3B7</accession>
<evidence type="ECO:0000313" key="2">
    <source>
        <dbReference type="EMBL" id="GAK73413.1"/>
    </source>
</evidence>
<name>A0A081D3B7_9HYPH</name>
<dbReference type="OrthoDB" id="7376495at2"/>
<organism evidence="2 3">
    <name type="scientific">Agrobacterium rubi TR3 = NBRC 13261</name>
    <dbReference type="NCBI Taxonomy" id="1368415"/>
    <lineage>
        <taxon>Bacteria</taxon>
        <taxon>Pseudomonadati</taxon>
        <taxon>Pseudomonadota</taxon>
        <taxon>Alphaproteobacteria</taxon>
        <taxon>Hyphomicrobiales</taxon>
        <taxon>Rhizobiaceae</taxon>
        <taxon>Rhizobium/Agrobacterium group</taxon>
        <taxon>Agrobacterium</taxon>
    </lineage>
</organism>
<dbReference type="InterPro" id="IPR053842">
    <property type="entry name" value="NikA-like"/>
</dbReference>
<comment type="caution">
    <text evidence="2">The sequence shown here is derived from an EMBL/GenBank/DDBJ whole genome shotgun (WGS) entry which is preliminary data.</text>
</comment>
<dbReference type="Pfam" id="PF21983">
    <property type="entry name" value="NikA-like"/>
    <property type="match status" value="1"/>
</dbReference>
<dbReference type="EMBL" id="BBJU01000038">
    <property type="protein sequence ID" value="GAK73413.1"/>
    <property type="molecule type" value="Genomic_DNA"/>
</dbReference>
<evidence type="ECO:0000313" key="3">
    <source>
        <dbReference type="Proteomes" id="UP000028701"/>
    </source>
</evidence>
<evidence type="ECO:0000256" key="1">
    <source>
        <dbReference type="SAM" id="MobiDB-lite"/>
    </source>
</evidence>
<evidence type="ECO:0008006" key="4">
    <source>
        <dbReference type="Google" id="ProtNLM"/>
    </source>
</evidence>
<sequence>MTERQHARGAGGRPRKAPDEKRTERLSGLRLTAAERVHVEAQAALAGLPVAEFARRAVLGIKIAPARAATDERAIAEVYRVGVNLAQILKALHFGRGIPNDIADTMAEVRSAMERLAHDGS</sequence>
<dbReference type="RefSeq" id="WP_045232825.1">
    <property type="nucleotide sequence ID" value="NZ_BBJU01000038.1"/>
</dbReference>
<protein>
    <recommendedName>
        <fullName evidence="4">Mobilization protein</fullName>
    </recommendedName>
</protein>
<reference evidence="2 3" key="1">
    <citation type="submission" date="2014-08" db="EMBL/GenBank/DDBJ databases">
        <title>Whole genome shotgun sequence of Rhizobium rubi NBRC 13261.</title>
        <authorList>
            <person name="Katano-Makiyama Y."/>
            <person name="Hosoyama A."/>
            <person name="Hashimoto M."/>
            <person name="Hosoyama Y."/>
            <person name="Noguchi M."/>
            <person name="Tsuchikane K."/>
            <person name="Uohara A."/>
            <person name="Ohji S."/>
            <person name="Ichikawa N."/>
            <person name="Kimura A."/>
            <person name="Yamazoe A."/>
            <person name="Fujita N."/>
        </authorList>
    </citation>
    <scope>NUCLEOTIDE SEQUENCE [LARGE SCALE GENOMIC DNA]</scope>
    <source>
        <strain evidence="2 3">NBRC 13261</strain>
    </source>
</reference>
<gene>
    <name evidence="2" type="ORF">RRU01S_38_00170</name>
</gene>
<feature type="region of interest" description="Disordered" evidence="1">
    <location>
        <begin position="1"/>
        <end position="24"/>
    </location>
</feature>
<dbReference type="AlphaFoldDB" id="A0A081D3B7"/>